<accession>A0ACC2N5I6</accession>
<evidence type="ECO:0000313" key="2">
    <source>
        <dbReference type="Proteomes" id="UP001239111"/>
    </source>
</evidence>
<gene>
    <name evidence="1" type="ORF">QAD02_007650</name>
</gene>
<keyword evidence="2" id="KW-1185">Reference proteome</keyword>
<protein>
    <submittedName>
        <fullName evidence="1">Uncharacterized protein</fullName>
    </submittedName>
</protein>
<dbReference type="EMBL" id="CM056744">
    <property type="protein sequence ID" value="KAJ8665988.1"/>
    <property type="molecule type" value="Genomic_DNA"/>
</dbReference>
<name>A0ACC2N5I6_9HYME</name>
<comment type="caution">
    <text evidence="1">The sequence shown here is derived from an EMBL/GenBank/DDBJ whole genome shotgun (WGS) entry which is preliminary data.</text>
</comment>
<evidence type="ECO:0000313" key="1">
    <source>
        <dbReference type="EMBL" id="KAJ8665988.1"/>
    </source>
</evidence>
<dbReference type="Proteomes" id="UP001239111">
    <property type="component" value="Chromosome 4"/>
</dbReference>
<organism evidence="1 2">
    <name type="scientific">Eretmocerus hayati</name>
    <dbReference type="NCBI Taxonomy" id="131215"/>
    <lineage>
        <taxon>Eukaryota</taxon>
        <taxon>Metazoa</taxon>
        <taxon>Ecdysozoa</taxon>
        <taxon>Arthropoda</taxon>
        <taxon>Hexapoda</taxon>
        <taxon>Insecta</taxon>
        <taxon>Pterygota</taxon>
        <taxon>Neoptera</taxon>
        <taxon>Endopterygota</taxon>
        <taxon>Hymenoptera</taxon>
        <taxon>Apocrita</taxon>
        <taxon>Proctotrupomorpha</taxon>
        <taxon>Chalcidoidea</taxon>
        <taxon>Aphelinidae</taxon>
        <taxon>Aphelininae</taxon>
        <taxon>Eretmocerus</taxon>
    </lineage>
</organism>
<reference evidence="1" key="1">
    <citation type="submission" date="2023-04" db="EMBL/GenBank/DDBJ databases">
        <title>A chromosome-level genome assembly of the parasitoid wasp Eretmocerus hayati.</title>
        <authorList>
            <person name="Zhong Y."/>
            <person name="Liu S."/>
            <person name="Liu Y."/>
        </authorList>
    </citation>
    <scope>NUCLEOTIDE SEQUENCE</scope>
    <source>
        <strain evidence="1">ZJU_SS_LIU_2023</strain>
    </source>
</reference>
<sequence>MESHQEPVREDEEKRANEECGIDQATQTYEIIGNVAIEAMHLTTVTAIGARQEPLNATEDEEIDTECGINKCVEDAGTIIVDLTTATRDEKIDTECGINECVEDAGTIIVDLTTATRDEKIDTECEMNKCVRDAAIEIEDLTTATTTEDCARKNDKRAEFISLLSDDEEESEEGEELSQSNVPSESEFMKERAKLYRRLGLDIEPIGGWKRAYMCKASEENNGKKKKTN</sequence>
<proteinExistence type="predicted"/>